<organism evidence="1 2">
    <name type="scientific">Catharanthus roseus</name>
    <name type="common">Madagascar periwinkle</name>
    <name type="synonym">Vinca rosea</name>
    <dbReference type="NCBI Taxonomy" id="4058"/>
    <lineage>
        <taxon>Eukaryota</taxon>
        <taxon>Viridiplantae</taxon>
        <taxon>Streptophyta</taxon>
        <taxon>Embryophyta</taxon>
        <taxon>Tracheophyta</taxon>
        <taxon>Spermatophyta</taxon>
        <taxon>Magnoliopsida</taxon>
        <taxon>eudicotyledons</taxon>
        <taxon>Gunneridae</taxon>
        <taxon>Pentapetalae</taxon>
        <taxon>asterids</taxon>
        <taxon>lamiids</taxon>
        <taxon>Gentianales</taxon>
        <taxon>Apocynaceae</taxon>
        <taxon>Rauvolfioideae</taxon>
        <taxon>Vinceae</taxon>
        <taxon>Catharanthinae</taxon>
        <taxon>Catharanthus</taxon>
    </lineage>
</organism>
<evidence type="ECO:0000313" key="1">
    <source>
        <dbReference type="EMBL" id="KAI5684041.1"/>
    </source>
</evidence>
<dbReference type="Proteomes" id="UP001060085">
    <property type="component" value="Linkage Group LG01"/>
</dbReference>
<proteinExistence type="predicted"/>
<dbReference type="EMBL" id="CM044701">
    <property type="protein sequence ID" value="KAI5684041.1"/>
    <property type="molecule type" value="Genomic_DNA"/>
</dbReference>
<accession>A0ACC0CH17</accession>
<keyword evidence="2" id="KW-1185">Reference proteome</keyword>
<protein>
    <submittedName>
        <fullName evidence="1">Uncharacterized protein</fullName>
    </submittedName>
</protein>
<evidence type="ECO:0000313" key="2">
    <source>
        <dbReference type="Proteomes" id="UP001060085"/>
    </source>
</evidence>
<sequence>MTVASVASHHCKKAMKLGLSLFRNRFNSSKCKTMAKMAVARIKLLRNKREVVVRQMRRDIAMLLESKQDATARVRVEHVIREQNIMAANEFIELFCELIVARLSIIAKQRDCPADLKEGISSVIFAAPRCSDIPELLGIRDVFEKKYGKDFVSAATDLRPNAGVNRMLIDKLSVRTPSGEVKLKVMKEIAKEYQVDWDTTESEMELLKPPEERIEGPTAFVSATTLPMKQIPNQLEQNYPASKIQNNGECNRIKYENAASAAEAAAESAKEAIAAAEAAAYLVDKERRTSGNRWNGATVNDVPSQIQADQFKVQKYATQRSSHDSTSHYTTNEPMNHVDMQKMYRRHSYNNPAQSDVKFDESDYDEEMEIEQPPNGINLPPNQPVGKIHRRHSYNVPSSHSDIKFDESDCDDDDGEMEYSSSKEPPRRPAPQMPGVHPKLPDYDTLAARFEALKYRKT</sequence>
<name>A0ACC0CH17_CATRO</name>
<comment type="caution">
    <text evidence="1">The sequence shown here is derived from an EMBL/GenBank/DDBJ whole genome shotgun (WGS) entry which is preliminary data.</text>
</comment>
<gene>
    <name evidence="1" type="ORF">M9H77_05269</name>
</gene>
<reference evidence="2" key="1">
    <citation type="journal article" date="2023" name="Nat. Plants">
        <title>Single-cell RNA sequencing provides a high-resolution roadmap for understanding the multicellular compartmentation of specialized metabolism.</title>
        <authorList>
            <person name="Sun S."/>
            <person name="Shen X."/>
            <person name="Li Y."/>
            <person name="Li Y."/>
            <person name="Wang S."/>
            <person name="Li R."/>
            <person name="Zhang H."/>
            <person name="Shen G."/>
            <person name="Guo B."/>
            <person name="Wei J."/>
            <person name="Xu J."/>
            <person name="St-Pierre B."/>
            <person name="Chen S."/>
            <person name="Sun C."/>
        </authorList>
    </citation>
    <scope>NUCLEOTIDE SEQUENCE [LARGE SCALE GENOMIC DNA]</scope>
</reference>